<evidence type="ECO:0000313" key="1">
    <source>
        <dbReference type="EMBL" id="MCI29498.1"/>
    </source>
</evidence>
<organism evidence="1 2">
    <name type="scientific">Trifolium medium</name>
    <dbReference type="NCBI Taxonomy" id="97028"/>
    <lineage>
        <taxon>Eukaryota</taxon>
        <taxon>Viridiplantae</taxon>
        <taxon>Streptophyta</taxon>
        <taxon>Embryophyta</taxon>
        <taxon>Tracheophyta</taxon>
        <taxon>Spermatophyta</taxon>
        <taxon>Magnoliopsida</taxon>
        <taxon>eudicotyledons</taxon>
        <taxon>Gunneridae</taxon>
        <taxon>Pentapetalae</taxon>
        <taxon>rosids</taxon>
        <taxon>fabids</taxon>
        <taxon>Fabales</taxon>
        <taxon>Fabaceae</taxon>
        <taxon>Papilionoideae</taxon>
        <taxon>50 kb inversion clade</taxon>
        <taxon>NPAAA clade</taxon>
        <taxon>Hologalegina</taxon>
        <taxon>IRL clade</taxon>
        <taxon>Trifolieae</taxon>
        <taxon>Trifolium</taxon>
    </lineage>
</organism>
<comment type="caution">
    <text evidence="1">The sequence shown here is derived from an EMBL/GenBank/DDBJ whole genome shotgun (WGS) entry which is preliminary data.</text>
</comment>
<sequence>MVSCCSTARIAGGARQNLEFDYIWKDWALTPNEGSSIVDA</sequence>
<accession>A0A392QYW5</accession>
<reference evidence="1 2" key="1">
    <citation type="journal article" date="2018" name="Front. Plant Sci.">
        <title>Red Clover (Trifolium pratense) and Zigzag Clover (T. medium) - A Picture of Genomic Similarities and Differences.</title>
        <authorList>
            <person name="Dluhosova J."/>
            <person name="Istvanek J."/>
            <person name="Nedelnik J."/>
            <person name="Repkova J."/>
        </authorList>
    </citation>
    <scope>NUCLEOTIDE SEQUENCE [LARGE SCALE GENOMIC DNA]</scope>
    <source>
        <strain evidence="2">cv. 10/8</strain>
        <tissue evidence="1">Leaf</tissue>
    </source>
</reference>
<dbReference type="Proteomes" id="UP000265520">
    <property type="component" value="Unassembled WGS sequence"/>
</dbReference>
<dbReference type="AlphaFoldDB" id="A0A392QYW5"/>
<protein>
    <submittedName>
        <fullName evidence="1">Uncharacterized protein</fullName>
    </submittedName>
</protein>
<proteinExistence type="predicted"/>
<keyword evidence="2" id="KW-1185">Reference proteome</keyword>
<evidence type="ECO:0000313" key="2">
    <source>
        <dbReference type="Proteomes" id="UP000265520"/>
    </source>
</evidence>
<dbReference type="EMBL" id="LXQA010172991">
    <property type="protein sequence ID" value="MCI29498.1"/>
    <property type="molecule type" value="Genomic_DNA"/>
</dbReference>
<name>A0A392QYW5_9FABA</name>